<sequence>MDEKGKAKPDAAAKAAPEQQQQQEEEFLSDADSGSESIEIADLKKRMWKDQMLLMKLEGRSGGHDGPHSRPIGITKEEEEEESEPPEARYRRKAMLRAQDGVLRHMLKMMEACNARGFVYGIVDESGVPVSGSSDSLRGWWKDDVAFDRAGPTALSSSSGPGMGLHLQSPRSPSASAAAAASFLHGLLDIQDSTLGSLLSALIQHCEPPQRSFPLDRGLPPPWWPTGGEPWWGLQGEAQASQGPPPYRKPHDLKKAWKISLLSAVIKHLSPRFDQIRKLVWQSKRLQHKMSARDADTWSRVITHEEALSRHAHRSLRLAPLEEEEEQQGAPTPRDSHADKRKRDVVVGSGEMQLSLPAEIDDVVPEADRSSIDELMKLYYSCLQGTDGDGGGSDQGKDVQEVAGAGGEEALVHDDDDMLEGLLGVAQHVVDMSDFPDSPIWRWGSSSE</sequence>
<dbReference type="SUPFAM" id="SSF116768">
    <property type="entry name" value="DNA-binding domain of EIN3-like"/>
    <property type="match status" value="1"/>
</dbReference>
<dbReference type="Pfam" id="PF04873">
    <property type="entry name" value="EIN3_DNA-bd"/>
    <property type="match status" value="1"/>
</dbReference>
<accession>A0A0D9W5R2</accession>
<feature type="region of interest" description="Disordered" evidence="5">
    <location>
        <begin position="152"/>
        <end position="171"/>
    </location>
</feature>
<dbReference type="PANTHER" id="PTHR33305:SF29">
    <property type="entry name" value="ETHYLENE INSENSITIVE 3-LIKE 5 PROTEIN"/>
    <property type="match status" value="1"/>
</dbReference>
<evidence type="ECO:0000256" key="5">
    <source>
        <dbReference type="SAM" id="MobiDB-lite"/>
    </source>
</evidence>
<evidence type="ECO:0000259" key="6">
    <source>
        <dbReference type="Pfam" id="PF04873"/>
    </source>
</evidence>
<reference evidence="7" key="3">
    <citation type="submission" date="2015-04" db="UniProtKB">
        <authorList>
            <consortium name="EnsemblPlants"/>
        </authorList>
    </citation>
    <scope>IDENTIFICATION</scope>
</reference>
<feature type="compositionally biased region" description="Low complexity" evidence="5">
    <location>
        <begin position="12"/>
        <end position="22"/>
    </location>
</feature>
<dbReference type="GO" id="GO:0003700">
    <property type="term" value="F:DNA-binding transcription factor activity"/>
    <property type="evidence" value="ECO:0007669"/>
    <property type="project" value="InterPro"/>
</dbReference>
<feature type="region of interest" description="Disordered" evidence="5">
    <location>
        <begin position="1"/>
        <end position="38"/>
    </location>
</feature>
<proteinExistence type="inferred from homology"/>
<feature type="domain" description="Ethylene insensitive 3-like DNA-binding" evidence="6">
    <location>
        <begin position="42"/>
        <end position="306"/>
    </location>
</feature>
<keyword evidence="3" id="KW-0936">Ethylene signaling pathway</keyword>
<dbReference type="GO" id="GO:0009873">
    <property type="term" value="P:ethylene-activated signaling pathway"/>
    <property type="evidence" value="ECO:0007669"/>
    <property type="project" value="UniProtKB-KW"/>
</dbReference>
<name>A0A0D9W5R2_9ORYZ</name>
<comment type="subcellular location">
    <subcellularLocation>
        <location evidence="1">Nucleus</location>
    </subcellularLocation>
</comment>
<evidence type="ECO:0000256" key="4">
    <source>
        <dbReference type="ARBA" id="ARBA00023242"/>
    </source>
</evidence>
<evidence type="ECO:0000313" key="7">
    <source>
        <dbReference type="EnsemblPlants" id="LPERR04G11520.1"/>
    </source>
</evidence>
<reference evidence="7 8" key="1">
    <citation type="submission" date="2012-08" db="EMBL/GenBank/DDBJ databases">
        <title>Oryza genome evolution.</title>
        <authorList>
            <person name="Wing R.A."/>
        </authorList>
    </citation>
    <scope>NUCLEOTIDE SEQUENCE</scope>
</reference>
<comment type="similarity">
    <text evidence="2">Belongs to the EIN3 family.</text>
</comment>
<keyword evidence="4" id="KW-0539">Nucleus</keyword>
<dbReference type="InterPro" id="IPR023278">
    <property type="entry name" value="Ethylene_insens-like_DNA-bd"/>
</dbReference>
<evidence type="ECO:0000313" key="8">
    <source>
        <dbReference type="Proteomes" id="UP000032180"/>
    </source>
</evidence>
<reference evidence="8" key="2">
    <citation type="submission" date="2013-12" db="EMBL/GenBank/DDBJ databases">
        <authorList>
            <person name="Yu Y."/>
            <person name="Lee S."/>
            <person name="de Baynast K."/>
            <person name="Wissotski M."/>
            <person name="Liu L."/>
            <person name="Talag J."/>
            <person name="Goicoechea J."/>
            <person name="Angelova A."/>
            <person name="Jetty R."/>
            <person name="Kudrna D."/>
            <person name="Golser W."/>
            <person name="Rivera L."/>
            <person name="Zhang J."/>
            <person name="Wing R."/>
        </authorList>
    </citation>
    <scope>NUCLEOTIDE SEQUENCE</scope>
</reference>
<dbReference type="InterPro" id="IPR047091">
    <property type="entry name" value="EIN3-like_DNA-bd"/>
</dbReference>
<dbReference type="PANTHER" id="PTHR33305">
    <property type="entry name" value="ETHYLENE INSENSITIVE 3-LIKE 2 PROTEIN"/>
    <property type="match status" value="1"/>
</dbReference>
<feature type="region of interest" description="Disordered" evidence="5">
    <location>
        <begin position="57"/>
        <end position="89"/>
    </location>
</feature>
<dbReference type="GO" id="GO:0005634">
    <property type="term" value="C:nucleus"/>
    <property type="evidence" value="ECO:0007669"/>
    <property type="project" value="UniProtKB-SubCell"/>
</dbReference>
<dbReference type="InterPro" id="IPR006957">
    <property type="entry name" value="EIN3"/>
</dbReference>
<evidence type="ECO:0000256" key="2">
    <source>
        <dbReference type="ARBA" id="ARBA00009416"/>
    </source>
</evidence>
<keyword evidence="8" id="KW-1185">Reference proteome</keyword>
<dbReference type="eggNOG" id="ENOG502R6N5">
    <property type="taxonomic scope" value="Eukaryota"/>
</dbReference>
<evidence type="ECO:0000256" key="3">
    <source>
        <dbReference type="ARBA" id="ARBA00022745"/>
    </source>
</evidence>
<dbReference type="FunFam" id="1.10.3180.10:FF:000001">
    <property type="entry name" value="Ethylene insensitive 3-like 1"/>
    <property type="match status" value="1"/>
</dbReference>
<evidence type="ECO:0000256" key="1">
    <source>
        <dbReference type="ARBA" id="ARBA00004123"/>
    </source>
</evidence>
<dbReference type="Gene3D" id="1.10.3180.10">
    <property type="entry name" value="DNA-binding domain of EIN3-like"/>
    <property type="match status" value="2"/>
</dbReference>
<dbReference type="EnsemblPlants" id="LPERR04G11520.1">
    <property type="protein sequence ID" value="LPERR04G11520.1"/>
    <property type="gene ID" value="LPERR04G11520"/>
</dbReference>
<feature type="region of interest" description="Disordered" evidence="5">
    <location>
        <begin position="312"/>
        <end position="342"/>
    </location>
</feature>
<feature type="compositionally biased region" description="Basic and acidic residues" evidence="5">
    <location>
        <begin position="57"/>
        <end position="68"/>
    </location>
</feature>
<dbReference type="AlphaFoldDB" id="A0A0D9W5R2"/>
<organism evidence="7 8">
    <name type="scientific">Leersia perrieri</name>
    <dbReference type="NCBI Taxonomy" id="77586"/>
    <lineage>
        <taxon>Eukaryota</taxon>
        <taxon>Viridiplantae</taxon>
        <taxon>Streptophyta</taxon>
        <taxon>Embryophyta</taxon>
        <taxon>Tracheophyta</taxon>
        <taxon>Spermatophyta</taxon>
        <taxon>Magnoliopsida</taxon>
        <taxon>Liliopsida</taxon>
        <taxon>Poales</taxon>
        <taxon>Poaceae</taxon>
        <taxon>BOP clade</taxon>
        <taxon>Oryzoideae</taxon>
        <taxon>Oryzeae</taxon>
        <taxon>Oryzinae</taxon>
        <taxon>Leersia</taxon>
    </lineage>
</organism>
<dbReference type="Gramene" id="LPERR04G11520.1">
    <property type="protein sequence ID" value="LPERR04G11520.1"/>
    <property type="gene ID" value="LPERR04G11520"/>
</dbReference>
<dbReference type="Proteomes" id="UP000032180">
    <property type="component" value="Chromosome 4"/>
</dbReference>
<feature type="compositionally biased region" description="Basic and acidic residues" evidence="5">
    <location>
        <begin position="1"/>
        <end position="11"/>
    </location>
</feature>
<protein>
    <recommendedName>
        <fullName evidence="6">Ethylene insensitive 3-like DNA-binding domain-containing protein</fullName>
    </recommendedName>
</protein>
<dbReference type="GO" id="GO:0003677">
    <property type="term" value="F:DNA binding"/>
    <property type="evidence" value="ECO:0007669"/>
    <property type="project" value="TreeGrafter"/>
</dbReference>
<dbReference type="HOGENOM" id="CLU_045197_1_0_1"/>
<dbReference type="STRING" id="77586.A0A0D9W5R2"/>